<comment type="caution">
    <text evidence="3">The sequence shown here is derived from an EMBL/GenBank/DDBJ whole genome shotgun (WGS) entry which is preliminary data.</text>
</comment>
<evidence type="ECO:0000256" key="1">
    <source>
        <dbReference type="SAM" id="Coils"/>
    </source>
</evidence>
<dbReference type="EMBL" id="JEMT01011595">
    <property type="protein sequence ID" value="EXX77245.1"/>
    <property type="molecule type" value="Genomic_DNA"/>
</dbReference>
<dbReference type="Proteomes" id="UP000022910">
    <property type="component" value="Unassembled WGS sequence"/>
</dbReference>
<evidence type="ECO:0000313" key="4">
    <source>
        <dbReference type="Proteomes" id="UP000022910"/>
    </source>
</evidence>
<dbReference type="OrthoDB" id="2409913at2759"/>
<feature type="compositionally biased region" description="Pro residues" evidence="2">
    <location>
        <begin position="89"/>
        <end position="98"/>
    </location>
</feature>
<protein>
    <submittedName>
        <fullName evidence="3">Uncharacterized protein</fullName>
    </submittedName>
</protein>
<dbReference type="HOGENOM" id="CLU_091794_0_0_1"/>
<name>A0A015KCF8_RHIIW</name>
<feature type="compositionally biased region" description="Polar residues" evidence="2">
    <location>
        <begin position="130"/>
        <end position="142"/>
    </location>
</feature>
<evidence type="ECO:0000313" key="3">
    <source>
        <dbReference type="EMBL" id="EXX77245.1"/>
    </source>
</evidence>
<keyword evidence="4" id="KW-1185">Reference proteome</keyword>
<reference evidence="3 4" key="1">
    <citation type="submission" date="2014-02" db="EMBL/GenBank/DDBJ databases">
        <title>Single nucleus genome sequencing reveals high similarity among nuclei of an endomycorrhizal fungus.</title>
        <authorList>
            <person name="Lin K."/>
            <person name="Geurts R."/>
            <person name="Zhang Z."/>
            <person name="Limpens E."/>
            <person name="Saunders D.G."/>
            <person name="Mu D."/>
            <person name="Pang E."/>
            <person name="Cao H."/>
            <person name="Cha H."/>
            <person name="Lin T."/>
            <person name="Zhou Q."/>
            <person name="Shang Y."/>
            <person name="Li Y."/>
            <person name="Ivanov S."/>
            <person name="Sharma T."/>
            <person name="Velzen R.V."/>
            <person name="Ruijter N.D."/>
            <person name="Aanen D.K."/>
            <person name="Win J."/>
            <person name="Kamoun S."/>
            <person name="Bisseling T."/>
            <person name="Huang S."/>
        </authorList>
    </citation>
    <scope>NUCLEOTIDE SEQUENCE [LARGE SCALE GENOMIC DNA]</scope>
    <source>
        <strain evidence="4">DAOM197198w</strain>
    </source>
</reference>
<feature type="coiled-coil region" evidence="1">
    <location>
        <begin position="238"/>
        <end position="265"/>
    </location>
</feature>
<accession>A0A015KCF8</accession>
<dbReference type="SMR" id="A0A015KCF8"/>
<feature type="compositionally biased region" description="Low complexity" evidence="2">
    <location>
        <begin position="36"/>
        <end position="45"/>
    </location>
</feature>
<proteinExistence type="predicted"/>
<organism evidence="3 4">
    <name type="scientific">Rhizophagus irregularis (strain DAOM 197198w)</name>
    <name type="common">Glomus intraradices</name>
    <dbReference type="NCBI Taxonomy" id="1432141"/>
    <lineage>
        <taxon>Eukaryota</taxon>
        <taxon>Fungi</taxon>
        <taxon>Fungi incertae sedis</taxon>
        <taxon>Mucoromycota</taxon>
        <taxon>Glomeromycotina</taxon>
        <taxon>Glomeromycetes</taxon>
        <taxon>Glomerales</taxon>
        <taxon>Glomeraceae</taxon>
        <taxon>Rhizophagus</taxon>
    </lineage>
</organism>
<dbReference type="AlphaFoldDB" id="A0A015KCF8"/>
<evidence type="ECO:0000256" key="2">
    <source>
        <dbReference type="SAM" id="MobiDB-lite"/>
    </source>
</evidence>
<feature type="region of interest" description="Disordered" evidence="2">
    <location>
        <begin position="1"/>
        <end position="168"/>
    </location>
</feature>
<gene>
    <name evidence="3" type="ORF">RirG_025530</name>
</gene>
<dbReference type="STRING" id="1432141.A0A015KCF8"/>
<sequence>MDRTNDQRRNSPPNYNRPRDQTPHRINSYPSERDYGSSSHYMSSRGHSDYPMREPQMLPGRYDEREEESQPMFRGQVPYGGNARDPKPYGRPPIPPLQPYDRRPSYRGGHSYNPYPRPPPNRDYGPPSYNNYTRGNSMQHQPYQRPYSGPPFPPTSHRPPPNIFSHPPKLVQIPAYAPVLEEKLAQIRAEGQRLREAELKLNESVRKSQRELDKSLWELEKVNHNTALATRQVEILCTKEEIEKIEKLATEREAAERERESEILE</sequence>
<keyword evidence="1" id="KW-0175">Coiled coil</keyword>
<feature type="compositionally biased region" description="Pro residues" evidence="2">
    <location>
        <begin position="148"/>
        <end position="162"/>
    </location>
</feature>